<dbReference type="EMBL" id="QOPE01000001">
    <property type="protein sequence ID" value="RCL42864.1"/>
    <property type="molecule type" value="Genomic_DNA"/>
</dbReference>
<accession>A0A368C167</accession>
<dbReference type="Proteomes" id="UP000253307">
    <property type="component" value="Unassembled WGS sequence"/>
</dbReference>
<evidence type="ECO:0000313" key="1">
    <source>
        <dbReference type="EMBL" id="RCL42864.1"/>
    </source>
</evidence>
<dbReference type="AlphaFoldDB" id="A0A368C167"/>
<proteinExistence type="predicted"/>
<protein>
    <submittedName>
        <fullName evidence="1">Uncharacterized protein</fullName>
    </submittedName>
</protein>
<name>A0A368C167_9GAMM</name>
<evidence type="ECO:0000313" key="2">
    <source>
        <dbReference type="Proteomes" id="UP000253307"/>
    </source>
</evidence>
<gene>
    <name evidence="1" type="ORF">DBW96_00215</name>
</gene>
<sequence length="144" mass="16585">MEIIIPLLVIIFLAGSIGFLRPSKKMKFLAELRVAALKLGFKINSSITLKNKFKNMQPNLVLYQIRNTTSIEKGQFVRDENALKLYDPSSLKFDPDFVKIEKKINQLPQSILEIIFFESNIAILWDEKLGLSELKKIHHSINKI</sequence>
<comment type="caution">
    <text evidence="1">The sequence shown here is derived from an EMBL/GenBank/DDBJ whole genome shotgun (WGS) entry which is preliminary data.</text>
</comment>
<reference evidence="1 2" key="1">
    <citation type="journal article" date="2018" name="Microbiome">
        <title>Fine metagenomic profile of the Mediterranean stratified and mixed water columns revealed by assembly and recruitment.</title>
        <authorList>
            <person name="Haro-Moreno J.M."/>
            <person name="Lopez-Perez M."/>
            <person name="De La Torre J.R."/>
            <person name="Picazo A."/>
            <person name="Camacho A."/>
            <person name="Rodriguez-Valera F."/>
        </authorList>
    </citation>
    <scope>NUCLEOTIDE SEQUENCE [LARGE SCALE GENOMIC DNA]</scope>
    <source>
        <strain evidence="1">MED-G82</strain>
    </source>
</reference>
<organism evidence="1 2">
    <name type="scientific">SAR86 cluster bacterium</name>
    <dbReference type="NCBI Taxonomy" id="2030880"/>
    <lineage>
        <taxon>Bacteria</taxon>
        <taxon>Pseudomonadati</taxon>
        <taxon>Pseudomonadota</taxon>
        <taxon>Gammaproteobacteria</taxon>
        <taxon>SAR86 cluster</taxon>
    </lineage>
</organism>